<feature type="transmembrane region" description="Helical" evidence="1">
    <location>
        <begin position="81"/>
        <end position="100"/>
    </location>
</feature>
<sequence>MASALTMLLTLLISVAYLYLFQKNKKLKFKDAYLILAVMLGALSTTFLNIELQLGAVISSAAVGVLGSFIPENFPAKHKGISIRTAIYCGSFIGMGSILVNNHYLFIAFAGLISGIYFCITSNWLNGFGGKLGTLAFVGVAISYFLTYIFFN</sequence>
<feature type="transmembrane region" description="Helical" evidence="1">
    <location>
        <begin position="132"/>
        <end position="151"/>
    </location>
</feature>
<name>A0A2W7HWR3_9FLAO</name>
<evidence type="ECO:0000313" key="3">
    <source>
        <dbReference type="Proteomes" id="UP000249542"/>
    </source>
</evidence>
<organism evidence="2 3">
    <name type="scientific">Mesonia algae</name>
    <dbReference type="NCBI Taxonomy" id="213248"/>
    <lineage>
        <taxon>Bacteria</taxon>
        <taxon>Pseudomonadati</taxon>
        <taxon>Bacteroidota</taxon>
        <taxon>Flavobacteriia</taxon>
        <taxon>Flavobacteriales</taxon>
        <taxon>Flavobacteriaceae</taxon>
        <taxon>Mesonia</taxon>
    </lineage>
</organism>
<evidence type="ECO:0000313" key="2">
    <source>
        <dbReference type="EMBL" id="PZW37795.1"/>
    </source>
</evidence>
<evidence type="ECO:0000256" key="1">
    <source>
        <dbReference type="SAM" id="Phobius"/>
    </source>
</evidence>
<proteinExistence type="predicted"/>
<reference evidence="2 3" key="1">
    <citation type="submission" date="2018-06" db="EMBL/GenBank/DDBJ databases">
        <title>Genomic Encyclopedia of Archaeal and Bacterial Type Strains, Phase II (KMG-II): from individual species to whole genera.</title>
        <authorList>
            <person name="Goeker M."/>
        </authorList>
    </citation>
    <scope>NUCLEOTIDE SEQUENCE [LARGE SCALE GENOMIC DNA]</scope>
    <source>
        <strain evidence="2 3">DSM 15361</strain>
    </source>
</reference>
<feature type="transmembrane region" description="Helical" evidence="1">
    <location>
        <begin position="6"/>
        <end position="21"/>
    </location>
</feature>
<keyword evidence="1" id="KW-0812">Transmembrane</keyword>
<gene>
    <name evidence="2" type="ORF">LX95_02809</name>
</gene>
<feature type="transmembrane region" description="Helical" evidence="1">
    <location>
        <begin position="33"/>
        <end position="50"/>
    </location>
</feature>
<accession>A0A2W7HWR3</accession>
<keyword evidence="3" id="KW-1185">Reference proteome</keyword>
<dbReference type="AlphaFoldDB" id="A0A2W7HWR3"/>
<dbReference type="EMBL" id="QKYV01000010">
    <property type="protein sequence ID" value="PZW37795.1"/>
    <property type="molecule type" value="Genomic_DNA"/>
</dbReference>
<protein>
    <submittedName>
        <fullName evidence="2">Uncharacterized protein</fullName>
    </submittedName>
</protein>
<keyword evidence="1" id="KW-0472">Membrane</keyword>
<feature type="transmembrane region" description="Helical" evidence="1">
    <location>
        <begin position="106"/>
        <end position="125"/>
    </location>
</feature>
<keyword evidence="1" id="KW-1133">Transmembrane helix</keyword>
<comment type="caution">
    <text evidence="2">The sequence shown here is derived from an EMBL/GenBank/DDBJ whole genome shotgun (WGS) entry which is preliminary data.</text>
</comment>
<dbReference type="Proteomes" id="UP000249542">
    <property type="component" value="Unassembled WGS sequence"/>
</dbReference>